<evidence type="ECO:0000256" key="1">
    <source>
        <dbReference type="SAM" id="MobiDB-lite"/>
    </source>
</evidence>
<reference evidence="2 3" key="1">
    <citation type="journal article" date="2011" name="J. Gen. Appl. Microbiol.">
        <title>Draft genome sequencing of the enigmatic basidiomycete Mixia osmundae.</title>
        <authorList>
            <person name="Nishida H."/>
            <person name="Nagatsuka Y."/>
            <person name="Sugiyama J."/>
        </authorList>
    </citation>
    <scope>NUCLEOTIDE SEQUENCE [LARGE SCALE GENOMIC DNA]</scope>
    <source>
        <strain evidence="3">CBS 9802 / IAM 14324 / JCM 22182 / KY 12970</strain>
    </source>
</reference>
<feature type="region of interest" description="Disordered" evidence="1">
    <location>
        <begin position="167"/>
        <end position="247"/>
    </location>
</feature>
<feature type="region of interest" description="Disordered" evidence="1">
    <location>
        <begin position="1"/>
        <end position="22"/>
    </location>
</feature>
<sequence>MNPDNSTDAQSQSAHREGLKLLTAHPLSPYPSLLLSPVSPVDRPASAPPSRSSVMSAYDDFVKQLATGEHPTCSTQELLSLAPVATQFPLAQKIEQTVQARHAGTKTKLRSALTGKSGQELEEMILQAYKCILMRTSEIEALASIANASLRDLGALRARLEAATQLQPIENDRPAPANLGHASSSSPTHGMSQGASVTRIAQSKRPASPDGPYKEAAQTQTRQHATQIVRPISGNSMPPIFISRSAP</sequence>
<evidence type="ECO:0000313" key="2">
    <source>
        <dbReference type="EMBL" id="GAA97452.1"/>
    </source>
</evidence>
<proteinExistence type="predicted"/>
<dbReference type="EMBL" id="BABT02000119">
    <property type="protein sequence ID" value="GAA97452.1"/>
    <property type="molecule type" value="Genomic_DNA"/>
</dbReference>
<gene>
    <name evidence="2" type="primary">Mo04131</name>
    <name evidence="2" type="ORF">E5Q_04131</name>
</gene>
<feature type="compositionally biased region" description="Polar residues" evidence="1">
    <location>
        <begin position="181"/>
        <end position="201"/>
    </location>
</feature>
<dbReference type="Proteomes" id="UP000009131">
    <property type="component" value="Unassembled WGS sequence"/>
</dbReference>
<dbReference type="AlphaFoldDB" id="G7E3P2"/>
<dbReference type="RefSeq" id="XP_014568030.1">
    <property type="nucleotide sequence ID" value="XM_014712544.1"/>
</dbReference>
<reference evidence="2 3" key="2">
    <citation type="journal article" date="2012" name="Open Biol.">
        <title>Characteristics of nucleosomes and linker DNA regions on the genome of the basidiomycete Mixia osmundae revealed by mono- and dinucleosome mapping.</title>
        <authorList>
            <person name="Nishida H."/>
            <person name="Kondo S."/>
            <person name="Matsumoto T."/>
            <person name="Suzuki Y."/>
            <person name="Yoshikawa H."/>
            <person name="Taylor T.D."/>
            <person name="Sugiyama J."/>
        </authorList>
    </citation>
    <scope>NUCLEOTIDE SEQUENCE [LARGE SCALE GENOMIC DNA]</scope>
    <source>
        <strain evidence="3">CBS 9802 / IAM 14324 / JCM 22182 / KY 12970</strain>
    </source>
</reference>
<comment type="caution">
    <text evidence="2">The sequence shown here is derived from an EMBL/GenBank/DDBJ whole genome shotgun (WGS) entry which is preliminary data.</text>
</comment>
<name>G7E3P2_MIXOS</name>
<evidence type="ECO:0000313" key="3">
    <source>
        <dbReference type="Proteomes" id="UP000009131"/>
    </source>
</evidence>
<organism evidence="2 3">
    <name type="scientific">Mixia osmundae (strain CBS 9802 / IAM 14324 / JCM 22182 / KY 12970)</name>
    <dbReference type="NCBI Taxonomy" id="764103"/>
    <lineage>
        <taxon>Eukaryota</taxon>
        <taxon>Fungi</taxon>
        <taxon>Dikarya</taxon>
        <taxon>Basidiomycota</taxon>
        <taxon>Pucciniomycotina</taxon>
        <taxon>Mixiomycetes</taxon>
        <taxon>Mixiales</taxon>
        <taxon>Mixiaceae</taxon>
        <taxon>Mixia</taxon>
    </lineage>
</organism>
<feature type="compositionally biased region" description="Low complexity" evidence="1">
    <location>
        <begin position="216"/>
        <end position="227"/>
    </location>
</feature>
<dbReference type="HOGENOM" id="CLU_1124799_0_0_1"/>
<keyword evidence="3" id="KW-1185">Reference proteome</keyword>
<dbReference type="InParanoid" id="G7E3P2"/>
<protein>
    <submittedName>
        <fullName evidence="2">Uncharacterized protein</fullName>
    </submittedName>
</protein>
<feature type="compositionally biased region" description="Polar residues" evidence="1">
    <location>
        <begin position="1"/>
        <end position="13"/>
    </location>
</feature>
<accession>G7E3P2</accession>